<organism evidence="2 3">
    <name type="scientific">Nesidiocoris tenuis</name>
    <dbReference type="NCBI Taxonomy" id="355587"/>
    <lineage>
        <taxon>Eukaryota</taxon>
        <taxon>Metazoa</taxon>
        <taxon>Ecdysozoa</taxon>
        <taxon>Arthropoda</taxon>
        <taxon>Hexapoda</taxon>
        <taxon>Insecta</taxon>
        <taxon>Pterygota</taxon>
        <taxon>Neoptera</taxon>
        <taxon>Paraneoptera</taxon>
        <taxon>Hemiptera</taxon>
        <taxon>Heteroptera</taxon>
        <taxon>Panheteroptera</taxon>
        <taxon>Cimicomorpha</taxon>
        <taxon>Miridae</taxon>
        <taxon>Dicyphina</taxon>
        <taxon>Nesidiocoris</taxon>
    </lineage>
</organism>
<keyword evidence="3" id="KW-1185">Reference proteome</keyword>
<name>A0A6H5HL62_9HEMI</name>
<proteinExistence type="predicted"/>
<dbReference type="EMBL" id="CADCXU010032515">
    <property type="protein sequence ID" value="CAB0018290.1"/>
    <property type="molecule type" value="Genomic_DNA"/>
</dbReference>
<evidence type="ECO:0000256" key="1">
    <source>
        <dbReference type="SAM" id="MobiDB-lite"/>
    </source>
</evidence>
<accession>A0A6H5HL62</accession>
<dbReference type="Proteomes" id="UP000479000">
    <property type="component" value="Unassembled WGS sequence"/>
</dbReference>
<protein>
    <submittedName>
        <fullName evidence="2">Uncharacterized protein</fullName>
    </submittedName>
</protein>
<evidence type="ECO:0000313" key="2">
    <source>
        <dbReference type="EMBL" id="CAB0018290.1"/>
    </source>
</evidence>
<reference evidence="2 3" key="1">
    <citation type="submission" date="2020-02" db="EMBL/GenBank/DDBJ databases">
        <authorList>
            <person name="Ferguson B K."/>
        </authorList>
    </citation>
    <scope>NUCLEOTIDE SEQUENCE [LARGE SCALE GENOMIC DNA]</scope>
</reference>
<feature type="region of interest" description="Disordered" evidence="1">
    <location>
        <begin position="103"/>
        <end position="126"/>
    </location>
</feature>
<sequence>MVHHEATGLSPMSMHEWDPLDDRWDVKIKHETDDDGYDNDDDDWTCLDLDLERFGDLKEGSYIVNGDNFLEHVSQQGSSKDNKNQQVILAREECQWTFVEENDQFEDEEQPSANPGRQEALNRCFK</sequence>
<gene>
    <name evidence="2" type="ORF">NTEN_LOCUS22199</name>
</gene>
<dbReference type="AlphaFoldDB" id="A0A6H5HL62"/>
<evidence type="ECO:0000313" key="3">
    <source>
        <dbReference type="Proteomes" id="UP000479000"/>
    </source>
</evidence>